<evidence type="ECO:0000256" key="4">
    <source>
        <dbReference type="ARBA" id="ARBA00022989"/>
    </source>
</evidence>
<feature type="compositionally biased region" description="Basic and acidic residues" evidence="8">
    <location>
        <begin position="298"/>
        <end position="318"/>
    </location>
</feature>
<dbReference type="Proteomes" id="UP000735302">
    <property type="component" value="Unassembled WGS sequence"/>
</dbReference>
<evidence type="ECO:0000256" key="3">
    <source>
        <dbReference type="ARBA" id="ARBA00022692"/>
    </source>
</evidence>
<keyword evidence="5 9" id="KW-0472">Membrane</keyword>
<feature type="transmembrane region" description="Helical" evidence="9">
    <location>
        <begin position="148"/>
        <end position="168"/>
    </location>
</feature>
<dbReference type="CDD" id="cd00637">
    <property type="entry name" value="7tm_classA_rhodopsin-like"/>
    <property type="match status" value="1"/>
</dbReference>
<comment type="subcellular location">
    <subcellularLocation>
        <location evidence="1">Cell membrane</location>
        <topology evidence="1">Multi-pass membrane protein</topology>
    </subcellularLocation>
</comment>
<dbReference type="GO" id="GO:0005886">
    <property type="term" value="C:plasma membrane"/>
    <property type="evidence" value="ECO:0007669"/>
    <property type="project" value="UniProtKB-SubCell"/>
</dbReference>
<keyword evidence="4 9" id="KW-1133">Transmembrane helix</keyword>
<dbReference type="GO" id="GO:0042277">
    <property type="term" value="F:peptide binding"/>
    <property type="evidence" value="ECO:0007669"/>
    <property type="project" value="TreeGrafter"/>
</dbReference>
<evidence type="ECO:0000256" key="6">
    <source>
        <dbReference type="ARBA" id="ARBA00023170"/>
    </source>
</evidence>
<organism evidence="11 12">
    <name type="scientific">Plakobranchus ocellatus</name>
    <dbReference type="NCBI Taxonomy" id="259542"/>
    <lineage>
        <taxon>Eukaryota</taxon>
        <taxon>Metazoa</taxon>
        <taxon>Spiralia</taxon>
        <taxon>Lophotrochozoa</taxon>
        <taxon>Mollusca</taxon>
        <taxon>Gastropoda</taxon>
        <taxon>Heterobranchia</taxon>
        <taxon>Euthyneura</taxon>
        <taxon>Panpulmonata</taxon>
        <taxon>Sacoglossa</taxon>
        <taxon>Placobranchoidea</taxon>
        <taxon>Plakobranchidae</taxon>
        <taxon>Plakobranchus</taxon>
    </lineage>
</organism>
<evidence type="ECO:0000256" key="9">
    <source>
        <dbReference type="SAM" id="Phobius"/>
    </source>
</evidence>
<feature type="region of interest" description="Disordered" evidence="8">
    <location>
        <begin position="675"/>
        <end position="702"/>
    </location>
</feature>
<feature type="region of interest" description="Disordered" evidence="8">
    <location>
        <begin position="716"/>
        <end position="740"/>
    </location>
</feature>
<dbReference type="InterPro" id="IPR000276">
    <property type="entry name" value="GPCR_Rhodpsn"/>
</dbReference>
<dbReference type="PROSITE" id="PS50262">
    <property type="entry name" value="G_PROTEIN_RECEP_F1_2"/>
    <property type="match status" value="1"/>
</dbReference>
<dbReference type="GO" id="GO:0004930">
    <property type="term" value="F:G protein-coupled receptor activity"/>
    <property type="evidence" value="ECO:0007669"/>
    <property type="project" value="UniProtKB-KW"/>
</dbReference>
<dbReference type="GO" id="GO:0032870">
    <property type="term" value="P:cellular response to hormone stimulus"/>
    <property type="evidence" value="ECO:0007669"/>
    <property type="project" value="TreeGrafter"/>
</dbReference>
<sequence length="849" mass="94523">MKLESFLALQSIQSTEEGALPHTGQDSYEDSSIGHFVSSTGHSILSTHHEMVNDSRASPLLLQEMNLAMFVQLSPVVAYLVLLMVAGLVGNIAVCYIFGFKLGASTQNFLLLSIGVCDLMSCMVSIPAEIVDLRHHVQFKTKALCKTMRFFTTFPTLASIQVLLVIAADRYRKICRPLYDQIELHHARLAVAGIAVIAFVFSVPAIYIYGLRTFPTPVPGLMGQECSVDDSYQDRAYPIVYVIILVVAFVMSSSSLIIIYFKVWLETKRHKKYMKAHTMPAEPTSTSEEEDSCGDGDASAKRNENGGINRRGDIETPYRSDGTLSALRKEEDRFVKNVEEGHSQHHSSLPPSNSPPSLEARPCQSSEGGGRETRDALETNISHSIDSCVPYQNSNLESEKKTILRAYSTGDLASNELPNRYFTSSCVHRHVYTQSLVNEFESGCNGEKINESLEANNMNNTAGKARSLAARRFSLPVSTNGHSKGKTRQLRTSNRNFVTGHSDNSCIQTEPSLNVNILEIASVSYLQSKKDAELSATVPVSKDSTIHKQSAPHQEFDAFYRESQCLEVYNDGEAVGFRPGNISDSLHQIENKLVDIVIDNSFLQSESSENYGSSDVDGSVSSQLSAPMLRMKKYDNKLSTSVPKNRLAQTLRPNSNTQAKSNSLFLWASLNNLHKSRPSSTQSGNSEPSNRRKRSQSHIPTALHKFTYSQSDSMINSRQRKASGHSQHFYPLNKKKSKSSQSLAVQRMKKVFRATRMTVIAVTITSAFILSYLPHLSLSVVGSFYIGFEHNLDGVSLVLYNIFLRSYFVNSAVNVFVYGSMNREFRDEAKKIWGKIKGLCVRWFRCLRA</sequence>
<feature type="region of interest" description="Disordered" evidence="8">
    <location>
        <begin position="276"/>
        <end position="326"/>
    </location>
</feature>
<feature type="transmembrane region" description="Helical" evidence="9">
    <location>
        <begin position="76"/>
        <end position="97"/>
    </location>
</feature>
<dbReference type="EMBL" id="BLXT01007613">
    <property type="protein sequence ID" value="GFO40330.1"/>
    <property type="molecule type" value="Genomic_DNA"/>
</dbReference>
<proteinExistence type="inferred from homology"/>
<dbReference type="PANTHER" id="PTHR24241:SF76">
    <property type="entry name" value="NEUROPEPTIDE SIFAMIDE RECEPTOR"/>
    <property type="match status" value="1"/>
</dbReference>
<dbReference type="SUPFAM" id="SSF81321">
    <property type="entry name" value="Family A G protein-coupled receptor-like"/>
    <property type="match status" value="1"/>
</dbReference>
<dbReference type="PROSITE" id="PS00237">
    <property type="entry name" value="G_PROTEIN_RECEP_F1_1"/>
    <property type="match status" value="1"/>
</dbReference>
<gene>
    <name evidence="11" type="ORF">PoB_006683500</name>
</gene>
<protein>
    <submittedName>
        <fullName evidence="11">Cholecystokinin receptor</fullName>
    </submittedName>
</protein>
<evidence type="ECO:0000313" key="11">
    <source>
        <dbReference type="EMBL" id="GFO40330.1"/>
    </source>
</evidence>
<feature type="transmembrane region" description="Helical" evidence="9">
    <location>
        <begin position="239"/>
        <end position="265"/>
    </location>
</feature>
<dbReference type="PRINTS" id="PR00237">
    <property type="entry name" value="GPCRRHODOPSN"/>
</dbReference>
<keyword evidence="7" id="KW-0297">G-protein coupled receptor</keyword>
<evidence type="ECO:0000256" key="7">
    <source>
        <dbReference type="RuleBase" id="RU000688"/>
    </source>
</evidence>
<keyword evidence="6 7" id="KW-0675">Receptor</keyword>
<comment type="caution">
    <text evidence="11">The sequence shown here is derived from an EMBL/GenBank/DDBJ whole genome shotgun (WGS) entry which is preliminary data.</text>
</comment>
<feature type="domain" description="G-protein coupled receptors family 1 profile" evidence="10">
    <location>
        <begin position="90"/>
        <end position="272"/>
    </location>
</feature>
<keyword evidence="2" id="KW-1003">Cell membrane</keyword>
<dbReference type="AlphaFoldDB" id="A0AAV4D883"/>
<accession>A0AAV4D883</accession>
<dbReference type="InterPro" id="IPR017452">
    <property type="entry name" value="GPCR_Rhodpsn_7TM"/>
</dbReference>
<evidence type="ECO:0000256" key="8">
    <source>
        <dbReference type="SAM" id="MobiDB-lite"/>
    </source>
</evidence>
<dbReference type="Pfam" id="PF00001">
    <property type="entry name" value="7tm_1"/>
    <property type="match status" value="1"/>
</dbReference>
<evidence type="ECO:0000256" key="2">
    <source>
        <dbReference type="ARBA" id="ARBA00022475"/>
    </source>
</evidence>
<feature type="transmembrane region" description="Helical" evidence="9">
    <location>
        <begin position="798"/>
        <end position="821"/>
    </location>
</feature>
<feature type="compositionally biased region" description="Polar residues" evidence="8">
    <location>
        <begin position="675"/>
        <end position="688"/>
    </location>
</feature>
<feature type="compositionally biased region" description="Polar residues" evidence="8">
    <location>
        <begin position="637"/>
        <end position="656"/>
    </location>
</feature>
<dbReference type="PANTHER" id="PTHR24241">
    <property type="entry name" value="NEUROPEPTIDE RECEPTOR-RELATED G-PROTEIN COUPLED RECEPTOR"/>
    <property type="match status" value="1"/>
</dbReference>
<feature type="transmembrane region" description="Helical" evidence="9">
    <location>
        <begin position="189"/>
        <end position="209"/>
    </location>
</feature>
<keyword evidence="3 7" id="KW-0812">Transmembrane</keyword>
<feature type="region of interest" description="Disordered" evidence="8">
    <location>
        <begin position="635"/>
        <end position="656"/>
    </location>
</feature>
<name>A0AAV4D883_9GAST</name>
<keyword evidence="12" id="KW-1185">Reference proteome</keyword>
<comment type="similarity">
    <text evidence="7">Belongs to the G-protein coupled receptor 1 family.</text>
</comment>
<feature type="transmembrane region" description="Helical" evidence="9">
    <location>
        <begin position="109"/>
        <end position="128"/>
    </location>
</feature>
<evidence type="ECO:0000313" key="12">
    <source>
        <dbReference type="Proteomes" id="UP000735302"/>
    </source>
</evidence>
<feature type="compositionally biased region" description="Low complexity" evidence="8">
    <location>
        <begin position="346"/>
        <end position="357"/>
    </location>
</feature>
<evidence type="ECO:0000256" key="1">
    <source>
        <dbReference type="ARBA" id="ARBA00004651"/>
    </source>
</evidence>
<reference evidence="11 12" key="1">
    <citation type="journal article" date="2021" name="Elife">
        <title>Chloroplast acquisition without the gene transfer in kleptoplastic sea slugs, Plakobranchus ocellatus.</title>
        <authorList>
            <person name="Maeda T."/>
            <person name="Takahashi S."/>
            <person name="Yoshida T."/>
            <person name="Shimamura S."/>
            <person name="Takaki Y."/>
            <person name="Nagai Y."/>
            <person name="Toyoda A."/>
            <person name="Suzuki Y."/>
            <person name="Arimoto A."/>
            <person name="Ishii H."/>
            <person name="Satoh N."/>
            <person name="Nishiyama T."/>
            <person name="Hasebe M."/>
            <person name="Maruyama T."/>
            <person name="Minagawa J."/>
            <person name="Obokata J."/>
            <person name="Shigenobu S."/>
        </authorList>
    </citation>
    <scope>NUCLEOTIDE SEQUENCE [LARGE SCALE GENOMIC DNA]</scope>
</reference>
<dbReference type="Gene3D" id="1.20.1070.10">
    <property type="entry name" value="Rhodopsin 7-helix transmembrane proteins"/>
    <property type="match status" value="2"/>
</dbReference>
<feature type="region of interest" description="Disordered" evidence="8">
    <location>
        <begin position="339"/>
        <end position="372"/>
    </location>
</feature>
<evidence type="ECO:0000256" key="5">
    <source>
        <dbReference type="ARBA" id="ARBA00023136"/>
    </source>
</evidence>
<evidence type="ECO:0000259" key="10">
    <source>
        <dbReference type="PROSITE" id="PS50262"/>
    </source>
</evidence>
<keyword evidence="7" id="KW-0807">Transducer</keyword>
<feature type="transmembrane region" description="Helical" evidence="9">
    <location>
        <begin position="757"/>
        <end position="786"/>
    </location>
</feature>